<keyword evidence="3" id="KW-1185">Reference proteome</keyword>
<organism evidence="2 3">
    <name type="scientific">Glycomyces endophyticus</name>
    <dbReference type="NCBI Taxonomy" id="480996"/>
    <lineage>
        <taxon>Bacteria</taxon>
        <taxon>Bacillati</taxon>
        <taxon>Actinomycetota</taxon>
        <taxon>Actinomycetes</taxon>
        <taxon>Glycomycetales</taxon>
        <taxon>Glycomycetaceae</taxon>
        <taxon>Glycomyces</taxon>
    </lineage>
</organism>
<feature type="region of interest" description="Disordered" evidence="1">
    <location>
        <begin position="35"/>
        <end position="62"/>
    </location>
</feature>
<accession>A0ABN2GSR4</accession>
<feature type="compositionally biased region" description="Acidic residues" evidence="1">
    <location>
        <begin position="35"/>
        <end position="46"/>
    </location>
</feature>
<evidence type="ECO:0000256" key="1">
    <source>
        <dbReference type="SAM" id="MobiDB-lite"/>
    </source>
</evidence>
<evidence type="ECO:0000313" key="2">
    <source>
        <dbReference type="EMBL" id="GAA1676142.1"/>
    </source>
</evidence>
<comment type="caution">
    <text evidence="2">The sequence shown here is derived from an EMBL/GenBank/DDBJ whole genome shotgun (WGS) entry which is preliminary data.</text>
</comment>
<name>A0ABN2GSR4_9ACTN</name>
<protein>
    <submittedName>
        <fullName evidence="2">Uncharacterized protein</fullName>
    </submittedName>
</protein>
<proteinExistence type="predicted"/>
<sequence>MVHWSDRALATTVGFMNYQQEWADDYDEVSEFDLADSAEPGDEPDPESPVTDPGVPDEADPADAAEQLFAVPLDEDDESPA</sequence>
<dbReference type="Proteomes" id="UP001499851">
    <property type="component" value="Unassembled WGS sequence"/>
</dbReference>
<dbReference type="EMBL" id="BAAAQF010000007">
    <property type="protein sequence ID" value="GAA1676142.1"/>
    <property type="molecule type" value="Genomic_DNA"/>
</dbReference>
<reference evidence="2 3" key="1">
    <citation type="journal article" date="2019" name="Int. J. Syst. Evol. Microbiol.">
        <title>The Global Catalogue of Microorganisms (GCM) 10K type strain sequencing project: providing services to taxonomists for standard genome sequencing and annotation.</title>
        <authorList>
            <consortium name="The Broad Institute Genomics Platform"/>
            <consortium name="The Broad Institute Genome Sequencing Center for Infectious Disease"/>
            <person name="Wu L."/>
            <person name="Ma J."/>
        </authorList>
    </citation>
    <scope>NUCLEOTIDE SEQUENCE [LARGE SCALE GENOMIC DNA]</scope>
    <source>
        <strain evidence="2 3">JCM 16001</strain>
    </source>
</reference>
<evidence type="ECO:0000313" key="3">
    <source>
        <dbReference type="Proteomes" id="UP001499851"/>
    </source>
</evidence>
<gene>
    <name evidence="2" type="ORF">GCM10009830_23510</name>
</gene>